<reference evidence="1" key="1">
    <citation type="submission" date="2025-08" db="UniProtKB">
        <authorList>
            <consortium name="Ensembl"/>
        </authorList>
    </citation>
    <scope>IDENTIFICATION</scope>
</reference>
<keyword evidence="2" id="KW-1185">Reference proteome</keyword>
<reference evidence="1" key="2">
    <citation type="submission" date="2025-09" db="UniProtKB">
        <authorList>
            <consortium name="Ensembl"/>
        </authorList>
    </citation>
    <scope>IDENTIFICATION</scope>
</reference>
<dbReference type="AlphaFoldDB" id="A0A8C4Z7Y1"/>
<dbReference type="GeneTree" id="ENSGT01030000235951"/>
<proteinExistence type="predicted"/>
<sequence>MACVCSCVLSAPRWPKLLPQCAQGCRVSAGCRSVCSRSSEGRAKASSQWVHRCGRSPAWSLWWLCSCASHMKVWPHEAQAWGRSPVWMRWCVWLSCLKPLPHCVHRKARSPVCTARCRRRLAGRRKLLPQSGHRWGFLPEWVCRWALNTSARAKVLPQWAHRWRRSPLWPRWWWRRAPGWWNDLPHSGHTWGRSPEWTRAWALRLRAVERVFPHCSQP</sequence>
<evidence type="ECO:0000313" key="2">
    <source>
        <dbReference type="Proteomes" id="UP000694546"/>
    </source>
</evidence>
<dbReference type="OMA" id="HCGHSKG"/>
<evidence type="ECO:0000313" key="1">
    <source>
        <dbReference type="Ensembl" id="ENSGMOP00000009152.2"/>
    </source>
</evidence>
<name>A0A8C4Z7Y1_GADMO</name>
<organism evidence="1 2">
    <name type="scientific">Gadus morhua</name>
    <name type="common">Atlantic cod</name>
    <dbReference type="NCBI Taxonomy" id="8049"/>
    <lineage>
        <taxon>Eukaryota</taxon>
        <taxon>Metazoa</taxon>
        <taxon>Chordata</taxon>
        <taxon>Craniata</taxon>
        <taxon>Vertebrata</taxon>
        <taxon>Euteleostomi</taxon>
        <taxon>Actinopterygii</taxon>
        <taxon>Neopterygii</taxon>
        <taxon>Teleostei</taxon>
        <taxon>Neoteleostei</taxon>
        <taxon>Acanthomorphata</taxon>
        <taxon>Zeiogadaria</taxon>
        <taxon>Gadariae</taxon>
        <taxon>Gadiformes</taxon>
        <taxon>Gadoidei</taxon>
        <taxon>Gadidae</taxon>
        <taxon>Gadus</taxon>
    </lineage>
</organism>
<protein>
    <submittedName>
        <fullName evidence="1">Uncharacterized protein</fullName>
    </submittedName>
</protein>
<dbReference type="Proteomes" id="UP000694546">
    <property type="component" value="Chromosome 17"/>
</dbReference>
<dbReference type="Ensembl" id="ENSGMOT00000009401.2">
    <property type="protein sequence ID" value="ENSGMOP00000009152.2"/>
    <property type="gene ID" value="ENSGMOG00000020024.2"/>
</dbReference>
<accession>A0A8C4Z7Y1</accession>